<dbReference type="AlphaFoldDB" id="A0A0M0I6I2"/>
<dbReference type="GO" id="GO:0035438">
    <property type="term" value="F:cyclic-di-GMP binding"/>
    <property type="evidence" value="ECO:0007669"/>
    <property type="project" value="InterPro"/>
</dbReference>
<dbReference type="InterPro" id="IPR009875">
    <property type="entry name" value="PilZ_domain"/>
</dbReference>
<dbReference type="SUPFAM" id="SSF141371">
    <property type="entry name" value="PilZ domain-like"/>
    <property type="match status" value="1"/>
</dbReference>
<keyword evidence="1" id="KW-0812">Transmembrane</keyword>
<reference evidence="6" key="1">
    <citation type="submission" date="2015-08" db="EMBL/GenBank/DDBJ databases">
        <title>Vibrio galatheae sp. nov., a novel member of the Vibrionaceae family isolated from the Solomon Islands.</title>
        <authorList>
            <person name="Giubergia S."/>
            <person name="Machado H."/>
            <person name="Mateiu R.V."/>
            <person name="Gram L."/>
        </authorList>
    </citation>
    <scope>NUCLEOTIDE SEQUENCE [LARGE SCALE GENOMIC DNA]</scope>
    <source>
        <strain evidence="6">DSM 19134</strain>
    </source>
</reference>
<dbReference type="Pfam" id="PF25964">
    <property type="entry name" value="BSH_ALG44"/>
    <property type="match status" value="1"/>
</dbReference>
<feature type="domain" description="ALG44 barrel-sandwich hybrid" evidence="3">
    <location>
        <begin position="202"/>
        <end position="290"/>
    </location>
</feature>
<dbReference type="InterPro" id="IPR058834">
    <property type="entry name" value="Beta-barrel_ALG44"/>
</dbReference>
<evidence type="ECO:0000259" key="2">
    <source>
        <dbReference type="Pfam" id="PF07238"/>
    </source>
</evidence>
<evidence type="ECO:0000313" key="5">
    <source>
        <dbReference type="EMBL" id="KOO09503.1"/>
    </source>
</evidence>
<dbReference type="EMBL" id="LHPI01000001">
    <property type="protein sequence ID" value="KOO09503.1"/>
    <property type="molecule type" value="Genomic_DNA"/>
</dbReference>
<evidence type="ECO:0000256" key="1">
    <source>
        <dbReference type="SAM" id="Phobius"/>
    </source>
</evidence>
<keyword evidence="1" id="KW-0472">Membrane</keyword>
<dbReference type="Pfam" id="PF07238">
    <property type="entry name" value="PilZ"/>
    <property type="match status" value="1"/>
</dbReference>
<dbReference type="RefSeq" id="WP_053407764.1">
    <property type="nucleotide sequence ID" value="NZ_DAIPHI010000145.1"/>
</dbReference>
<proteinExistence type="predicted"/>
<feature type="transmembrane region" description="Helical" evidence="1">
    <location>
        <begin position="157"/>
        <end position="177"/>
    </location>
</feature>
<name>A0A0M0I6I2_9VIBR</name>
<sequence length="391" mass="42907">MSTAKVNLVHETEAQRRHARVKLPAKLVVKNQDGAQLLLNVLDVSASGFSIEAASGQLSTDRVYKGELLVKINSIELRLPLEFVVKYFNGESKKAGCEFSSLDQEKASLLRMLISKFLAGDLTTSADVLATLSRDNFVKERKQSGSAALSGLRKLKALVLTAFVACIGLLAFSYVALNLYQHYFVVKSVSAMIDIDKEPVLSPTNGYYELLVNVEQPVERAIPLAVITSSVYEVMSSINKADFTSEQLKEILPPELNSLVKSPCHCRVVTSLKSDREFAKQGDLLFQVAALDAQPYVTAYFSFKDAEHITQNSTVHITIPGDKTRYTGLISNVVVSDNDKRPDSIIATIVPQQPLDISSIARPVNVSIGEFFSYSDVDFSAIAKEFGTTIE</sequence>
<feature type="domain" description="ALG44 beta-barrel" evidence="4">
    <location>
        <begin position="295"/>
        <end position="370"/>
    </location>
</feature>
<dbReference type="OrthoDB" id="5912905at2"/>
<dbReference type="STRING" id="171383.AKJ31_03880"/>
<comment type="caution">
    <text evidence="5">The sequence shown here is derived from an EMBL/GenBank/DDBJ whole genome shotgun (WGS) entry which is preliminary data.</text>
</comment>
<keyword evidence="1" id="KW-1133">Transmembrane helix</keyword>
<evidence type="ECO:0000259" key="3">
    <source>
        <dbReference type="Pfam" id="PF25964"/>
    </source>
</evidence>
<dbReference type="PATRIC" id="fig|171383.3.peg.804"/>
<keyword evidence="6" id="KW-1185">Reference proteome</keyword>
<evidence type="ECO:0000313" key="6">
    <source>
        <dbReference type="Proteomes" id="UP000037530"/>
    </source>
</evidence>
<accession>A0A0M0I6I2</accession>
<dbReference type="Pfam" id="PF25965">
    <property type="entry name" value="Beta-barrel_ALG44"/>
    <property type="match status" value="1"/>
</dbReference>
<feature type="domain" description="PilZ" evidence="2">
    <location>
        <begin position="15"/>
        <end position="114"/>
    </location>
</feature>
<organism evidence="5 6">
    <name type="scientific">Vibrio hepatarius</name>
    <dbReference type="NCBI Taxonomy" id="171383"/>
    <lineage>
        <taxon>Bacteria</taxon>
        <taxon>Pseudomonadati</taxon>
        <taxon>Pseudomonadota</taxon>
        <taxon>Gammaproteobacteria</taxon>
        <taxon>Vibrionales</taxon>
        <taxon>Vibrionaceae</taxon>
        <taxon>Vibrio</taxon>
        <taxon>Vibrio oreintalis group</taxon>
    </lineage>
</organism>
<evidence type="ECO:0000259" key="4">
    <source>
        <dbReference type="Pfam" id="PF25965"/>
    </source>
</evidence>
<dbReference type="Gene3D" id="2.40.10.220">
    <property type="entry name" value="predicted glycosyltransferase like domains"/>
    <property type="match status" value="1"/>
</dbReference>
<protein>
    <submittedName>
        <fullName evidence="5">Uncharacterized protein</fullName>
    </submittedName>
</protein>
<dbReference type="InterPro" id="IPR058835">
    <property type="entry name" value="BSH_ALG44"/>
</dbReference>
<dbReference type="Proteomes" id="UP000037530">
    <property type="component" value="Unassembled WGS sequence"/>
</dbReference>
<gene>
    <name evidence="5" type="ORF">AKJ31_03880</name>
</gene>